<dbReference type="OrthoDB" id="5329176at2759"/>
<feature type="transmembrane region" description="Helical" evidence="6">
    <location>
        <begin position="216"/>
        <end position="237"/>
    </location>
</feature>
<dbReference type="InterPro" id="IPR049326">
    <property type="entry name" value="Rhodopsin_dom_fungi"/>
</dbReference>
<comment type="caution">
    <text evidence="8">The sequence shown here is derived from an EMBL/GenBank/DDBJ whole genome shotgun (WGS) entry which is preliminary data.</text>
</comment>
<accession>A0A8K0VSG9</accession>
<feature type="transmembrane region" description="Helical" evidence="6">
    <location>
        <begin position="188"/>
        <end position="209"/>
    </location>
</feature>
<evidence type="ECO:0000256" key="6">
    <source>
        <dbReference type="SAM" id="Phobius"/>
    </source>
</evidence>
<dbReference type="PANTHER" id="PTHR33048">
    <property type="entry name" value="PTH11-LIKE INTEGRAL MEMBRANE PROTEIN (AFU_ORTHOLOGUE AFUA_5G11245)"/>
    <property type="match status" value="1"/>
</dbReference>
<feature type="transmembrane region" description="Helical" evidence="6">
    <location>
        <begin position="139"/>
        <end position="157"/>
    </location>
</feature>
<dbReference type="AlphaFoldDB" id="A0A8K0VSG9"/>
<dbReference type="Proteomes" id="UP000813461">
    <property type="component" value="Unassembled WGS sequence"/>
</dbReference>
<proteinExistence type="inferred from homology"/>
<feature type="transmembrane region" description="Helical" evidence="6">
    <location>
        <begin position="57"/>
        <end position="78"/>
    </location>
</feature>
<feature type="transmembrane region" description="Helical" evidence="6">
    <location>
        <begin position="23"/>
        <end position="45"/>
    </location>
</feature>
<dbReference type="PANTHER" id="PTHR33048:SF123">
    <property type="entry name" value="INTEGRAL MEMBRANE PROTEIN"/>
    <property type="match status" value="1"/>
</dbReference>
<evidence type="ECO:0000256" key="4">
    <source>
        <dbReference type="ARBA" id="ARBA00023136"/>
    </source>
</evidence>
<evidence type="ECO:0000313" key="8">
    <source>
        <dbReference type="EMBL" id="KAH7071742.1"/>
    </source>
</evidence>
<evidence type="ECO:0000256" key="5">
    <source>
        <dbReference type="ARBA" id="ARBA00038359"/>
    </source>
</evidence>
<evidence type="ECO:0000313" key="9">
    <source>
        <dbReference type="Proteomes" id="UP000813461"/>
    </source>
</evidence>
<keyword evidence="2 6" id="KW-0812">Transmembrane</keyword>
<dbReference type="EMBL" id="JAGMVJ010000024">
    <property type="protein sequence ID" value="KAH7071742.1"/>
    <property type="molecule type" value="Genomic_DNA"/>
</dbReference>
<evidence type="ECO:0000256" key="2">
    <source>
        <dbReference type="ARBA" id="ARBA00022692"/>
    </source>
</evidence>
<evidence type="ECO:0000256" key="1">
    <source>
        <dbReference type="ARBA" id="ARBA00004141"/>
    </source>
</evidence>
<keyword evidence="3 6" id="KW-1133">Transmembrane helix</keyword>
<gene>
    <name evidence="8" type="ORF">FB567DRAFT_209900</name>
</gene>
<reference evidence="8" key="1">
    <citation type="journal article" date="2021" name="Nat. Commun.">
        <title>Genetic determinants of endophytism in the Arabidopsis root mycobiome.</title>
        <authorList>
            <person name="Mesny F."/>
            <person name="Miyauchi S."/>
            <person name="Thiergart T."/>
            <person name="Pickel B."/>
            <person name="Atanasova L."/>
            <person name="Karlsson M."/>
            <person name="Huettel B."/>
            <person name="Barry K.W."/>
            <person name="Haridas S."/>
            <person name="Chen C."/>
            <person name="Bauer D."/>
            <person name="Andreopoulos W."/>
            <person name="Pangilinan J."/>
            <person name="LaButti K."/>
            <person name="Riley R."/>
            <person name="Lipzen A."/>
            <person name="Clum A."/>
            <person name="Drula E."/>
            <person name="Henrissat B."/>
            <person name="Kohler A."/>
            <person name="Grigoriev I.V."/>
            <person name="Martin F.M."/>
            <person name="Hacquard S."/>
        </authorList>
    </citation>
    <scope>NUCLEOTIDE SEQUENCE</scope>
    <source>
        <strain evidence="8">MPI-SDFR-AT-0120</strain>
    </source>
</reference>
<dbReference type="InterPro" id="IPR052337">
    <property type="entry name" value="SAT4-like"/>
</dbReference>
<feature type="transmembrane region" description="Helical" evidence="6">
    <location>
        <begin position="257"/>
        <end position="279"/>
    </location>
</feature>
<keyword evidence="4 6" id="KW-0472">Membrane</keyword>
<feature type="domain" description="Rhodopsin" evidence="7">
    <location>
        <begin position="41"/>
        <end position="280"/>
    </location>
</feature>
<evidence type="ECO:0000256" key="3">
    <source>
        <dbReference type="ARBA" id="ARBA00022989"/>
    </source>
</evidence>
<dbReference type="Pfam" id="PF20684">
    <property type="entry name" value="Fung_rhodopsin"/>
    <property type="match status" value="1"/>
</dbReference>
<comment type="subcellular location">
    <subcellularLocation>
        <location evidence="1">Membrane</location>
        <topology evidence="1">Multi-pass membrane protein</topology>
    </subcellularLocation>
</comment>
<name>A0A8K0VSG9_9PLEO</name>
<comment type="similarity">
    <text evidence="5">Belongs to the SAT4 family.</text>
</comment>
<dbReference type="GO" id="GO:0016020">
    <property type="term" value="C:membrane"/>
    <property type="evidence" value="ECO:0007669"/>
    <property type="project" value="UniProtKB-SubCell"/>
</dbReference>
<sequence length="379" mass="41987">MADGPNPFDAKYAPGAEQARQDVMVGVSVAMTLIGVTCVALRVYTRGFIVKNMGIEDWTMVAAATLTIVFLLELVAGAKEFKLGFSAMNLTPDQMVSNIQLILAVVVVYKMTVTLIKISILMIYLRIAVTRTFERLCKMTIYLLMACQVIVIIVVPAQCSPLRKLWDFTGQVQGHCINANAFYHAASAFHIVMDLWILVLPIKVIMLIPRPPREKLALFVIFGLGVVSTAAAIIRLQSLRVFTLSNDPFYDSLPINTWSMVEVNIGILCASIPTLKPLVSMAQRHRTKHALMKYSDQKDAGGGQWAGESKVAILQIGKDMLISLHPSTFKGDVKEMDEEWELGDRPPPPPPKDEKFGALQQAMEYQGAIKYPDAAFRKI</sequence>
<organism evidence="8 9">
    <name type="scientific">Paraphoma chrysanthemicola</name>
    <dbReference type="NCBI Taxonomy" id="798071"/>
    <lineage>
        <taxon>Eukaryota</taxon>
        <taxon>Fungi</taxon>
        <taxon>Dikarya</taxon>
        <taxon>Ascomycota</taxon>
        <taxon>Pezizomycotina</taxon>
        <taxon>Dothideomycetes</taxon>
        <taxon>Pleosporomycetidae</taxon>
        <taxon>Pleosporales</taxon>
        <taxon>Pleosporineae</taxon>
        <taxon>Phaeosphaeriaceae</taxon>
        <taxon>Paraphoma</taxon>
    </lineage>
</organism>
<protein>
    <recommendedName>
        <fullName evidence="7">Rhodopsin domain-containing protein</fullName>
    </recommendedName>
</protein>
<feature type="transmembrane region" description="Helical" evidence="6">
    <location>
        <begin position="98"/>
        <end position="127"/>
    </location>
</feature>
<evidence type="ECO:0000259" key="7">
    <source>
        <dbReference type="Pfam" id="PF20684"/>
    </source>
</evidence>
<keyword evidence="9" id="KW-1185">Reference proteome</keyword>